<dbReference type="InterPro" id="IPR036259">
    <property type="entry name" value="MFS_trans_sf"/>
</dbReference>
<evidence type="ECO:0000256" key="3">
    <source>
        <dbReference type="ARBA" id="ARBA00022989"/>
    </source>
</evidence>
<feature type="transmembrane region" description="Helical" evidence="5">
    <location>
        <begin position="191"/>
        <end position="211"/>
    </location>
</feature>
<feature type="transmembrane region" description="Helical" evidence="5">
    <location>
        <begin position="316"/>
        <end position="332"/>
    </location>
</feature>
<accession>A0A553NTW1</accession>
<feature type="transmembrane region" description="Helical" evidence="5">
    <location>
        <begin position="62"/>
        <end position="82"/>
    </location>
</feature>
<proteinExistence type="predicted"/>
<feature type="transmembrane region" description="Helical" evidence="5">
    <location>
        <begin position="930"/>
        <end position="949"/>
    </location>
</feature>
<reference evidence="7 8" key="1">
    <citation type="journal article" date="2018" name="Nat. Ecol. Evol.">
        <title>Genomic signatures of mitonuclear coevolution across populations of Tigriopus californicus.</title>
        <authorList>
            <person name="Barreto F.S."/>
            <person name="Watson E.T."/>
            <person name="Lima T.G."/>
            <person name="Willett C.S."/>
            <person name="Edmands S."/>
            <person name="Li W."/>
            <person name="Burton R.S."/>
        </authorList>
    </citation>
    <scope>NUCLEOTIDE SEQUENCE [LARGE SCALE GENOMIC DNA]</scope>
    <source>
        <strain evidence="7 8">San Diego</strain>
    </source>
</reference>
<dbReference type="EMBL" id="VCGU01000010">
    <property type="protein sequence ID" value="TRY68856.1"/>
    <property type="molecule type" value="Genomic_DNA"/>
</dbReference>
<evidence type="ECO:0000313" key="8">
    <source>
        <dbReference type="Proteomes" id="UP000318571"/>
    </source>
</evidence>
<feature type="transmembrane region" description="Helical" evidence="5">
    <location>
        <begin position="743"/>
        <end position="764"/>
    </location>
</feature>
<feature type="transmembrane region" description="Helical" evidence="5">
    <location>
        <begin position="518"/>
        <end position="538"/>
    </location>
</feature>
<feature type="transmembrane region" description="Helical" evidence="5">
    <location>
        <begin position="247"/>
        <end position="265"/>
    </location>
</feature>
<dbReference type="GO" id="GO:0016020">
    <property type="term" value="C:membrane"/>
    <property type="evidence" value="ECO:0007669"/>
    <property type="project" value="UniProtKB-SubCell"/>
</dbReference>
<feature type="transmembrane region" description="Helical" evidence="5">
    <location>
        <begin position="585"/>
        <end position="607"/>
    </location>
</feature>
<dbReference type="OMA" id="MCARGYE"/>
<feature type="transmembrane region" description="Helical" evidence="5">
    <location>
        <begin position="159"/>
        <end position="179"/>
    </location>
</feature>
<comment type="subcellular location">
    <subcellularLocation>
        <location evidence="1">Membrane</location>
        <topology evidence="1">Multi-pass membrane protein</topology>
    </subcellularLocation>
</comment>
<feature type="transmembrane region" description="Helical" evidence="5">
    <location>
        <begin position="432"/>
        <end position="451"/>
    </location>
</feature>
<feature type="transmembrane region" description="Helical" evidence="5">
    <location>
        <begin position="277"/>
        <end position="304"/>
    </location>
</feature>
<sequence length="976" mass="106020">MESSKSSGDLEEPTYRVYKRRWFVLATVAMLNVSLNILWISFSSVASSVAYYYEVSPSAVDLFSSVGFLVGLPVCLVSTWMVDKFGLRFTVTLANVLTFSGGLIRCVSTFPGLEDSFNKTVQYWCAVVAQILVGMANPMGFCLPTKVAQDWFPPHEAPIASGIITLSFVLGVTMGNAVTPFIITKKEHVPYLNLMWFIPSIITLILGLFSVDRSKPPSPPSKSSAAANGVHISYSKRLKLLLTNKNFIILAISVGGSVGFFNAFISQIQQVMCARGYEVWFSGLCGALVLISGIIGGGFSSFIASKTGKLEETAKITLSIGTVLMILILELLRKSGLDWGIAISLVVGGFIAFGILPLGMELSEENTYPLESSTGITIINLSAALQGFILIGASGALDTDLVSSDQAIETCTSIDIDPEGDNVVKAKDKTHFLMLMMCHTCLVCVVFVIGLKSKFKRRDAERLEIPETRKSFAAQSLTEHRTQSRDEALIIRVSYTMEKSNSSDELEEPTFQVYKRRWFVLATVAMLNVSINILWISFSSVASSVSYYYEVSPSGVDLLSAIGFLIGLPVCLLSTWMVDKLGLRFTVTFANVITFLGGLIRCVSTFPGLEGSFNKNVQYWCAVAAQVLVGIANPLGFCLPTKVAQDWFPPNEVALASGIITLSFVLGVTMGNAITPFVITKSEYVPYLNLMWFIPSIITLILGLVSVNRSKPLTSPSKSSAVAETIHITFGKRLKKLLTNKNFLVLVLSVGGAIGFFNAIISQLQQLMCARGYEVWFSGLCGALVLLSGIVGGGFSTFVATKTGKLEETAKIILCVGVIMIVLILELLRKSGMDWGIAVSLVVGGFIAFGILPLGMELSEENTYPLESSTGITIINLSAQLQGLILIAVSGFLDTDLVSSDLAIETCTDNSLNEDGVDPGNVKAKDKTHFLMLLMCHITAVCLIFVIGLKSKYKRRDAEHKKIRQTRNSFIAEHLM</sequence>
<organism evidence="7 8">
    <name type="scientific">Tigriopus californicus</name>
    <name type="common">Marine copepod</name>
    <dbReference type="NCBI Taxonomy" id="6832"/>
    <lineage>
        <taxon>Eukaryota</taxon>
        <taxon>Metazoa</taxon>
        <taxon>Ecdysozoa</taxon>
        <taxon>Arthropoda</taxon>
        <taxon>Crustacea</taxon>
        <taxon>Multicrustacea</taxon>
        <taxon>Hexanauplia</taxon>
        <taxon>Copepoda</taxon>
        <taxon>Harpacticoida</taxon>
        <taxon>Harpacticidae</taxon>
        <taxon>Tigriopus</taxon>
    </lineage>
</organism>
<gene>
    <name evidence="7" type="ORF">TCAL_07242</name>
</gene>
<feature type="transmembrane region" description="Helical" evidence="5">
    <location>
        <begin position="812"/>
        <end position="829"/>
    </location>
</feature>
<evidence type="ECO:0000259" key="6">
    <source>
        <dbReference type="PROSITE" id="PS50850"/>
    </source>
</evidence>
<keyword evidence="8" id="KW-1185">Reference proteome</keyword>
<dbReference type="AlphaFoldDB" id="A0A553NTW1"/>
<feature type="transmembrane region" description="Helical" evidence="5">
    <location>
        <begin position="874"/>
        <end position="893"/>
    </location>
</feature>
<feature type="domain" description="Major facilitator superfamily (MFS) profile" evidence="6">
    <location>
        <begin position="518"/>
        <end position="954"/>
    </location>
</feature>
<dbReference type="PANTHER" id="PTHR10924:SF6">
    <property type="entry name" value="SOLUTE CARRIER FAMILY 49 MEMBER A3"/>
    <property type="match status" value="1"/>
</dbReference>
<evidence type="ECO:0000256" key="2">
    <source>
        <dbReference type="ARBA" id="ARBA00022692"/>
    </source>
</evidence>
<dbReference type="Proteomes" id="UP000318571">
    <property type="component" value="Chromosome 1"/>
</dbReference>
<feature type="transmembrane region" description="Helical" evidence="5">
    <location>
        <begin position="21"/>
        <end position="42"/>
    </location>
</feature>
<feature type="non-terminal residue" evidence="7">
    <location>
        <position position="976"/>
    </location>
</feature>
<dbReference type="SUPFAM" id="SSF103473">
    <property type="entry name" value="MFS general substrate transporter"/>
    <property type="match status" value="2"/>
</dbReference>
<dbReference type="STRING" id="6832.A0A553NTW1"/>
<dbReference type="Gene3D" id="1.20.1250.20">
    <property type="entry name" value="MFS general substrate transporter like domains"/>
    <property type="match status" value="2"/>
</dbReference>
<evidence type="ECO:0000313" key="7">
    <source>
        <dbReference type="EMBL" id="TRY68856.1"/>
    </source>
</evidence>
<protein>
    <recommendedName>
        <fullName evidence="6">Major facilitator superfamily (MFS) profile domain-containing protein</fullName>
    </recommendedName>
</protein>
<feature type="transmembrane region" description="Helical" evidence="5">
    <location>
        <begin position="687"/>
        <end position="707"/>
    </location>
</feature>
<dbReference type="Pfam" id="PF07690">
    <property type="entry name" value="MFS_1"/>
    <property type="match status" value="2"/>
</dbReference>
<feature type="domain" description="Major facilitator superfamily (MFS) profile" evidence="6">
    <location>
        <begin position="22"/>
        <end position="456"/>
    </location>
</feature>
<keyword evidence="3 5" id="KW-1133">Transmembrane helix</keyword>
<dbReference type="InterPro" id="IPR011701">
    <property type="entry name" value="MFS"/>
</dbReference>
<dbReference type="GO" id="GO:0022857">
    <property type="term" value="F:transmembrane transporter activity"/>
    <property type="evidence" value="ECO:0007669"/>
    <property type="project" value="InterPro"/>
</dbReference>
<feature type="transmembrane region" description="Helical" evidence="5">
    <location>
        <begin position="835"/>
        <end position="854"/>
    </location>
</feature>
<evidence type="ECO:0000256" key="4">
    <source>
        <dbReference type="ARBA" id="ARBA00023136"/>
    </source>
</evidence>
<feature type="transmembrane region" description="Helical" evidence="5">
    <location>
        <begin position="653"/>
        <end position="675"/>
    </location>
</feature>
<dbReference type="PANTHER" id="PTHR10924">
    <property type="entry name" value="MAJOR FACILITATOR SUPERFAMILY PROTEIN-RELATED"/>
    <property type="match status" value="1"/>
</dbReference>
<feature type="transmembrane region" description="Helical" evidence="5">
    <location>
        <begin position="619"/>
        <end position="641"/>
    </location>
</feature>
<evidence type="ECO:0000256" key="5">
    <source>
        <dbReference type="SAM" id="Phobius"/>
    </source>
</evidence>
<dbReference type="InterPro" id="IPR020846">
    <property type="entry name" value="MFS_dom"/>
</dbReference>
<keyword evidence="2 5" id="KW-0812">Transmembrane</keyword>
<feature type="transmembrane region" description="Helical" evidence="5">
    <location>
        <begin position="339"/>
        <end position="360"/>
    </location>
</feature>
<evidence type="ECO:0000256" key="1">
    <source>
        <dbReference type="ARBA" id="ARBA00004141"/>
    </source>
</evidence>
<comment type="caution">
    <text evidence="7">The sequence shown here is derived from an EMBL/GenBank/DDBJ whole genome shotgun (WGS) entry which is preliminary data.</text>
</comment>
<dbReference type="InterPro" id="IPR049680">
    <property type="entry name" value="FLVCR1-2_SLC49-like"/>
</dbReference>
<feature type="transmembrane region" description="Helical" evidence="5">
    <location>
        <begin position="776"/>
        <end position="800"/>
    </location>
</feature>
<keyword evidence="4 5" id="KW-0472">Membrane</keyword>
<dbReference type="PROSITE" id="PS50850">
    <property type="entry name" value="MFS"/>
    <property type="match status" value="2"/>
</dbReference>
<feature type="transmembrane region" description="Helical" evidence="5">
    <location>
        <begin position="558"/>
        <end position="578"/>
    </location>
</feature>
<name>A0A553NTW1_TIGCA</name>